<protein>
    <submittedName>
        <fullName evidence="2">ABC transporter protein</fullName>
    </submittedName>
</protein>
<feature type="non-terminal residue" evidence="2">
    <location>
        <position position="1"/>
    </location>
</feature>
<accession>A0A6J4TRL3</accession>
<evidence type="ECO:0000256" key="1">
    <source>
        <dbReference type="SAM" id="MobiDB-lite"/>
    </source>
</evidence>
<feature type="compositionally biased region" description="Gly residues" evidence="1">
    <location>
        <begin position="136"/>
        <end position="155"/>
    </location>
</feature>
<evidence type="ECO:0000313" key="2">
    <source>
        <dbReference type="EMBL" id="CAA9530524.1"/>
    </source>
</evidence>
<name>A0A6J4TRL3_9BACT</name>
<dbReference type="AlphaFoldDB" id="A0A6J4TRL3"/>
<feature type="non-terminal residue" evidence="2">
    <location>
        <position position="260"/>
    </location>
</feature>
<reference evidence="2" key="1">
    <citation type="submission" date="2020-02" db="EMBL/GenBank/DDBJ databases">
        <authorList>
            <person name="Meier V. D."/>
        </authorList>
    </citation>
    <scope>NUCLEOTIDE SEQUENCE</scope>
    <source>
        <strain evidence="2">AVDCRST_MAG73</strain>
    </source>
</reference>
<organism evidence="2">
    <name type="scientific">uncultured Thermomicrobiales bacterium</name>
    <dbReference type="NCBI Taxonomy" id="1645740"/>
    <lineage>
        <taxon>Bacteria</taxon>
        <taxon>Pseudomonadati</taxon>
        <taxon>Thermomicrobiota</taxon>
        <taxon>Thermomicrobia</taxon>
        <taxon>Thermomicrobiales</taxon>
        <taxon>environmental samples</taxon>
    </lineage>
</organism>
<feature type="region of interest" description="Disordered" evidence="1">
    <location>
        <begin position="1"/>
        <end position="182"/>
    </location>
</feature>
<proteinExistence type="predicted"/>
<gene>
    <name evidence="2" type="ORF">AVDCRST_MAG73-905</name>
</gene>
<feature type="compositionally biased region" description="Gly residues" evidence="1">
    <location>
        <begin position="34"/>
        <end position="51"/>
    </location>
</feature>
<feature type="compositionally biased region" description="Basic residues" evidence="1">
    <location>
        <begin position="96"/>
        <end position="112"/>
    </location>
</feature>
<sequence length="260" mass="26440">GDQRDRRAGLRRHNAGRDRPLDGAGAATGVLGRPLGGGDPGDPGVAAGTGDGNPVLDHPGLLFRGQHRHPGGFCRARDLRSQLPRLPTADGDRLRDHRRVPGAGPGHRHPVRLLRPPADDADAAPLLAARPDGRRPGAGPGAGVPGGAAGIGGRGPVRDRRPRGAAVHGPGRSVGSGLHRLPVRDRAQDGVAGGGRGQLHPLLPVRLPDHGDAAAGAVDRLAGDHRPLQPDDLPPGGAALAPLRRLAAAGAAGRLSRGDR</sequence>
<dbReference type="EMBL" id="CADCWE010000052">
    <property type="protein sequence ID" value="CAA9530524.1"/>
    <property type="molecule type" value="Genomic_DNA"/>
</dbReference>